<feature type="region of interest" description="Disordered" evidence="1">
    <location>
        <begin position="1"/>
        <end position="35"/>
    </location>
</feature>
<accession>A0A0A9F6K9</accession>
<feature type="compositionally biased region" description="Polar residues" evidence="1">
    <location>
        <begin position="1"/>
        <end position="12"/>
    </location>
</feature>
<protein>
    <submittedName>
        <fullName evidence="2">Uncharacterized protein</fullName>
    </submittedName>
</protein>
<reference evidence="2" key="1">
    <citation type="submission" date="2014-09" db="EMBL/GenBank/DDBJ databases">
        <authorList>
            <person name="Magalhaes I.L.F."/>
            <person name="Oliveira U."/>
            <person name="Santos F.R."/>
            <person name="Vidigal T.H.D.A."/>
            <person name="Brescovit A.D."/>
            <person name="Santos A.J."/>
        </authorList>
    </citation>
    <scope>NUCLEOTIDE SEQUENCE</scope>
    <source>
        <tissue evidence="2">Shoot tissue taken approximately 20 cm above the soil surface</tissue>
    </source>
</reference>
<reference evidence="2" key="2">
    <citation type="journal article" date="2015" name="Data Brief">
        <title>Shoot transcriptome of the giant reed, Arundo donax.</title>
        <authorList>
            <person name="Barrero R.A."/>
            <person name="Guerrero F.D."/>
            <person name="Moolhuijzen P."/>
            <person name="Goolsby J.A."/>
            <person name="Tidwell J."/>
            <person name="Bellgard S.E."/>
            <person name="Bellgard M.I."/>
        </authorList>
    </citation>
    <scope>NUCLEOTIDE SEQUENCE</scope>
    <source>
        <tissue evidence="2">Shoot tissue taken approximately 20 cm above the soil surface</tissue>
    </source>
</reference>
<feature type="compositionally biased region" description="Polar residues" evidence="1">
    <location>
        <begin position="22"/>
        <end position="34"/>
    </location>
</feature>
<evidence type="ECO:0000313" key="2">
    <source>
        <dbReference type="EMBL" id="JAE08625.1"/>
    </source>
</evidence>
<name>A0A0A9F6K9_ARUDO</name>
<proteinExistence type="predicted"/>
<organism evidence="2">
    <name type="scientific">Arundo donax</name>
    <name type="common">Giant reed</name>
    <name type="synonym">Donax arundinaceus</name>
    <dbReference type="NCBI Taxonomy" id="35708"/>
    <lineage>
        <taxon>Eukaryota</taxon>
        <taxon>Viridiplantae</taxon>
        <taxon>Streptophyta</taxon>
        <taxon>Embryophyta</taxon>
        <taxon>Tracheophyta</taxon>
        <taxon>Spermatophyta</taxon>
        <taxon>Magnoliopsida</taxon>
        <taxon>Liliopsida</taxon>
        <taxon>Poales</taxon>
        <taxon>Poaceae</taxon>
        <taxon>PACMAD clade</taxon>
        <taxon>Arundinoideae</taxon>
        <taxon>Arundineae</taxon>
        <taxon>Arundo</taxon>
    </lineage>
</organism>
<dbReference type="EMBL" id="GBRH01189271">
    <property type="protein sequence ID" value="JAE08625.1"/>
    <property type="molecule type" value="Transcribed_RNA"/>
</dbReference>
<evidence type="ECO:0000256" key="1">
    <source>
        <dbReference type="SAM" id="MobiDB-lite"/>
    </source>
</evidence>
<sequence length="92" mass="10392">MYSGTDNHNTLQPIKAPKEDNVTTQRAHNITSLPPNKDIYKLGLSSSKTKKGITERHVNHISSMPPPYILLSKHKLEREKVAMVTTEFVLKP</sequence>
<dbReference type="AlphaFoldDB" id="A0A0A9F6K9"/>